<name>A0AAV0VE34_9STRA</name>
<accession>A0AAV0VE34</accession>
<keyword evidence="3" id="KW-1185">Reference proteome</keyword>
<dbReference type="EMBL" id="CANTFM010002359">
    <property type="protein sequence ID" value="CAI5746125.1"/>
    <property type="molecule type" value="Genomic_DNA"/>
</dbReference>
<dbReference type="Proteomes" id="UP001162029">
    <property type="component" value="Unassembled WGS sequence"/>
</dbReference>
<comment type="caution">
    <text evidence="2">The sequence shown here is derived from an EMBL/GenBank/DDBJ whole genome shotgun (WGS) entry which is preliminary data.</text>
</comment>
<organism evidence="2 3">
    <name type="scientific">Peronospora destructor</name>
    <dbReference type="NCBI Taxonomy" id="86335"/>
    <lineage>
        <taxon>Eukaryota</taxon>
        <taxon>Sar</taxon>
        <taxon>Stramenopiles</taxon>
        <taxon>Oomycota</taxon>
        <taxon>Peronosporomycetes</taxon>
        <taxon>Peronosporales</taxon>
        <taxon>Peronosporaceae</taxon>
        <taxon>Peronospora</taxon>
    </lineage>
</organism>
<evidence type="ECO:0000256" key="1">
    <source>
        <dbReference type="SAM" id="SignalP"/>
    </source>
</evidence>
<protein>
    <recommendedName>
        <fullName evidence="4">Secreted protein</fullName>
    </recommendedName>
</protein>
<reference evidence="2" key="1">
    <citation type="submission" date="2022-12" db="EMBL/GenBank/DDBJ databases">
        <authorList>
            <person name="Webb A."/>
        </authorList>
    </citation>
    <scope>NUCLEOTIDE SEQUENCE</scope>
    <source>
        <strain evidence="2">Pd1</strain>
    </source>
</reference>
<feature type="signal peptide" evidence="1">
    <location>
        <begin position="1"/>
        <end position="18"/>
    </location>
</feature>
<feature type="chain" id="PRO_5043673330" description="Secreted protein" evidence="1">
    <location>
        <begin position="19"/>
        <end position="96"/>
    </location>
</feature>
<evidence type="ECO:0000313" key="2">
    <source>
        <dbReference type="EMBL" id="CAI5746125.1"/>
    </source>
</evidence>
<gene>
    <name evidence="2" type="ORF">PDE001_LOCUS11140</name>
</gene>
<evidence type="ECO:0008006" key="4">
    <source>
        <dbReference type="Google" id="ProtNLM"/>
    </source>
</evidence>
<evidence type="ECO:0000313" key="3">
    <source>
        <dbReference type="Proteomes" id="UP001162029"/>
    </source>
</evidence>
<sequence length="96" mass="11145">MRVSQSLVWIAVVPCCWAARSDRPNENQLTTQSGLKMWVDPETPQEKYTWETSRGEIFQIELEESVIQLQVWNSYLSTPGFENVTFFYRGAKQPAN</sequence>
<proteinExistence type="predicted"/>
<keyword evidence="1" id="KW-0732">Signal</keyword>
<dbReference type="AlphaFoldDB" id="A0AAV0VE34"/>